<evidence type="ECO:0000256" key="1">
    <source>
        <dbReference type="SAM" id="MobiDB-lite"/>
    </source>
</evidence>
<feature type="compositionally biased region" description="Low complexity" evidence="1">
    <location>
        <begin position="334"/>
        <end position="345"/>
    </location>
</feature>
<feature type="region of interest" description="Disordered" evidence="1">
    <location>
        <begin position="255"/>
        <end position="275"/>
    </location>
</feature>
<dbReference type="AlphaFoldDB" id="A0A7D5IRP2"/>
<dbReference type="RefSeq" id="WP_178014232.1">
    <property type="nucleotide sequence ID" value="NZ_CP058316.1"/>
</dbReference>
<evidence type="ECO:0000313" key="3">
    <source>
        <dbReference type="Proteomes" id="UP000509638"/>
    </source>
</evidence>
<feature type="region of interest" description="Disordered" evidence="1">
    <location>
        <begin position="302"/>
        <end position="361"/>
    </location>
</feature>
<feature type="compositionally biased region" description="Basic and acidic residues" evidence="1">
    <location>
        <begin position="197"/>
        <end position="212"/>
    </location>
</feature>
<sequence length="451" mass="46621">MTAVVEPSTPVPLRRVHPPDAPFPGELVTGVAGQGYRVAAEDVPSLVWSTPSGGHLLAAVDVDVLEGTTMLLLPRLVGRLSAHGLPSLSAGQVVTLAVSVLRGAAAAASAAWRSGEWWLTEDGRPVLVPAGETSWAQSSAELIASIPATAIDADMRRRLIDAVSDVDTLPRAAAALEDALFAGAEPEPIDELAGTRPDPRAAGRDEWSDDAHGAPGRSAPAVAALLDAGVLARVAAAYDEVRAALSRRRGLLSARSSVRNTEGPGDTHEAAARRASPRRLVIVAASVMAVLLTGALMWPSDQSDGVDRNPQAAEPVTPPSTPDSGSDAAERAAEPGAEAYPESASTDPVPATPPGEEAHPAAASIERLATCWRSNDLACRAGVLERADATVPDGVATADVTRSVVLLDDLGGVEVVRVEDAAGELPPQIAVIVLHNDERLVRDVYDVADQP</sequence>
<protein>
    <submittedName>
        <fullName evidence="2">Uncharacterized protein</fullName>
    </submittedName>
</protein>
<gene>
    <name evidence="2" type="ORF">HW566_15045</name>
</gene>
<name>A0A7D5IRP2_9MICO</name>
<accession>A0A7D5IRP2</accession>
<dbReference type="EMBL" id="CP058316">
    <property type="protein sequence ID" value="QLD12979.1"/>
    <property type="molecule type" value="Genomic_DNA"/>
</dbReference>
<dbReference type="Proteomes" id="UP000509638">
    <property type="component" value="Chromosome"/>
</dbReference>
<reference evidence="2 3" key="1">
    <citation type="submission" date="2020-06" db="EMBL/GenBank/DDBJ databases">
        <authorList>
            <person name="Jo H."/>
        </authorList>
    </citation>
    <scope>NUCLEOTIDE SEQUENCE [LARGE SCALE GENOMIC DNA]</scope>
    <source>
        <strain evidence="2 3">I46</strain>
    </source>
</reference>
<proteinExistence type="predicted"/>
<feature type="region of interest" description="Disordered" evidence="1">
    <location>
        <begin position="186"/>
        <end position="216"/>
    </location>
</feature>
<organism evidence="2 3">
    <name type="scientific">Microbacterium oleivorans</name>
    <dbReference type="NCBI Taxonomy" id="273677"/>
    <lineage>
        <taxon>Bacteria</taxon>
        <taxon>Bacillati</taxon>
        <taxon>Actinomycetota</taxon>
        <taxon>Actinomycetes</taxon>
        <taxon>Micrococcales</taxon>
        <taxon>Microbacteriaceae</taxon>
        <taxon>Microbacterium</taxon>
    </lineage>
</organism>
<evidence type="ECO:0000313" key="2">
    <source>
        <dbReference type="EMBL" id="QLD12979.1"/>
    </source>
</evidence>